<evidence type="ECO:0000256" key="1">
    <source>
        <dbReference type="SAM" id="MobiDB-lite"/>
    </source>
</evidence>
<protein>
    <submittedName>
        <fullName evidence="3">Uncharacterized protein</fullName>
    </submittedName>
</protein>
<dbReference type="EMBL" id="NUDL01000159">
    <property type="protein sequence ID" value="PEM43230.1"/>
    <property type="molecule type" value="Genomic_DNA"/>
</dbReference>
<name>A0A2A8BEP3_9BACI</name>
<accession>A0A2A8BEP3</accession>
<evidence type="ECO:0000313" key="4">
    <source>
        <dbReference type="Proteomes" id="UP000220621"/>
    </source>
</evidence>
<keyword evidence="2" id="KW-0812">Transmembrane</keyword>
<keyword evidence="2" id="KW-1133">Transmembrane helix</keyword>
<proteinExistence type="predicted"/>
<evidence type="ECO:0000313" key="3">
    <source>
        <dbReference type="EMBL" id="PEM43230.1"/>
    </source>
</evidence>
<evidence type="ECO:0000256" key="2">
    <source>
        <dbReference type="SAM" id="Phobius"/>
    </source>
</evidence>
<keyword evidence="2" id="KW-0472">Membrane</keyword>
<dbReference type="Proteomes" id="UP000220621">
    <property type="component" value="Unassembled WGS sequence"/>
</dbReference>
<feature type="transmembrane region" description="Helical" evidence="2">
    <location>
        <begin position="32"/>
        <end position="49"/>
    </location>
</feature>
<gene>
    <name evidence="3" type="ORF">CN611_30285</name>
</gene>
<reference evidence="3 4" key="1">
    <citation type="submission" date="2017-09" db="EMBL/GenBank/DDBJ databases">
        <title>Large-scale bioinformatics analysis of Bacillus genomes uncovers conserved roles of natural products in bacterial physiology.</title>
        <authorList>
            <consortium name="Agbiome Team Llc"/>
            <person name="Bleich R.M."/>
            <person name="Grubbs K.J."/>
            <person name="Santa Maria K.C."/>
            <person name="Allen S.E."/>
            <person name="Farag S."/>
            <person name="Shank E.A."/>
            <person name="Bowers A."/>
        </authorList>
    </citation>
    <scope>NUCLEOTIDE SEQUENCE [LARGE SCALE GENOMIC DNA]</scope>
    <source>
        <strain evidence="3 4">AFS010764</strain>
    </source>
</reference>
<dbReference type="RefSeq" id="WP_098103606.1">
    <property type="nucleotide sequence ID" value="NZ_JAKGBO010000006.1"/>
</dbReference>
<feature type="region of interest" description="Disordered" evidence="1">
    <location>
        <begin position="62"/>
        <end position="93"/>
    </location>
</feature>
<comment type="caution">
    <text evidence="3">The sequence shown here is derived from an EMBL/GenBank/DDBJ whole genome shotgun (WGS) entry which is preliminary data.</text>
</comment>
<sequence length="121" mass="14368">MQILMSLFFIATVVSFILMTKASKKNQSKKRYFISGLACFVLMMIFYALSPKEEINKNEAKIANTEVKKEDTPKEGASKQKEEQQKADELKKLEENRKKEEEAYFYNRWFNFNCFWSYGME</sequence>
<dbReference type="AlphaFoldDB" id="A0A2A8BEP3"/>
<organism evidence="3 4">
    <name type="scientific">Bacillus wiedmannii</name>
    <dbReference type="NCBI Taxonomy" id="1890302"/>
    <lineage>
        <taxon>Bacteria</taxon>
        <taxon>Bacillati</taxon>
        <taxon>Bacillota</taxon>
        <taxon>Bacilli</taxon>
        <taxon>Bacillales</taxon>
        <taxon>Bacillaceae</taxon>
        <taxon>Bacillus</taxon>
        <taxon>Bacillus cereus group</taxon>
    </lineage>
</organism>